<feature type="compositionally biased region" description="Basic residues" evidence="1">
    <location>
        <begin position="295"/>
        <end position="312"/>
    </location>
</feature>
<evidence type="ECO:0000256" key="1">
    <source>
        <dbReference type="SAM" id="MobiDB-lite"/>
    </source>
</evidence>
<reference evidence="2" key="1">
    <citation type="submission" date="2014-12" db="EMBL/GenBank/DDBJ databases">
        <title>Insight into the proteome of Arion vulgaris.</title>
        <authorList>
            <person name="Aradska J."/>
            <person name="Bulat T."/>
            <person name="Smidak R."/>
            <person name="Sarate P."/>
            <person name="Gangsoo J."/>
            <person name="Sialana F."/>
            <person name="Bilban M."/>
            <person name="Lubec G."/>
        </authorList>
    </citation>
    <scope>NUCLEOTIDE SEQUENCE</scope>
    <source>
        <tissue evidence="2">Skin</tissue>
    </source>
</reference>
<dbReference type="Pfam" id="PF15348">
    <property type="entry name" value="GEMIN8"/>
    <property type="match status" value="2"/>
</dbReference>
<feature type="region of interest" description="Disordered" evidence="1">
    <location>
        <begin position="1"/>
        <end position="46"/>
    </location>
</feature>
<dbReference type="EMBL" id="HACG01026984">
    <property type="protein sequence ID" value="CEK73849.1"/>
    <property type="molecule type" value="Transcribed_RNA"/>
</dbReference>
<gene>
    <name evidence="2" type="primary">ORF88541</name>
</gene>
<evidence type="ECO:0008006" key="3">
    <source>
        <dbReference type="Google" id="ProtNLM"/>
    </source>
</evidence>
<dbReference type="PANTHER" id="PTHR16238:SF7">
    <property type="entry name" value="GEM-ASSOCIATED PROTEIN 8"/>
    <property type="match status" value="1"/>
</dbReference>
<feature type="region of interest" description="Disordered" evidence="1">
    <location>
        <begin position="59"/>
        <end position="86"/>
    </location>
</feature>
<feature type="compositionally biased region" description="Acidic residues" evidence="1">
    <location>
        <begin position="203"/>
        <end position="218"/>
    </location>
</feature>
<name>A0A0B6ZYV1_9EUPU</name>
<feature type="region of interest" description="Disordered" evidence="1">
    <location>
        <begin position="282"/>
        <end position="353"/>
    </location>
</feature>
<dbReference type="GO" id="GO:0032797">
    <property type="term" value="C:SMN complex"/>
    <property type="evidence" value="ECO:0007669"/>
    <property type="project" value="InterPro"/>
</dbReference>
<feature type="compositionally biased region" description="Polar residues" evidence="1">
    <location>
        <begin position="1"/>
        <end position="13"/>
    </location>
</feature>
<dbReference type="AlphaFoldDB" id="A0A0B6ZYV1"/>
<feature type="compositionally biased region" description="Polar residues" evidence="1">
    <location>
        <begin position="182"/>
        <end position="202"/>
    </location>
</feature>
<proteinExistence type="predicted"/>
<dbReference type="InterPro" id="IPR034754">
    <property type="entry name" value="GEMIN8"/>
</dbReference>
<dbReference type="PANTHER" id="PTHR16238">
    <property type="entry name" value="GEM-ASSOCIATED PROTEIN 8"/>
    <property type="match status" value="1"/>
</dbReference>
<feature type="region of interest" description="Disordered" evidence="1">
    <location>
        <begin position="182"/>
        <end position="223"/>
    </location>
</feature>
<dbReference type="GO" id="GO:0000387">
    <property type="term" value="P:spliceosomal snRNP assembly"/>
    <property type="evidence" value="ECO:0007669"/>
    <property type="project" value="InterPro"/>
</dbReference>
<feature type="compositionally biased region" description="Low complexity" evidence="1">
    <location>
        <begin position="27"/>
        <end position="42"/>
    </location>
</feature>
<organism evidence="2">
    <name type="scientific">Arion vulgaris</name>
    <dbReference type="NCBI Taxonomy" id="1028688"/>
    <lineage>
        <taxon>Eukaryota</taxon>
        <taxon>Metazoa</taxon>
        <taxon>Spiralia</taxon>
        <taxon>Lophotrochozoa</taxon>
        <taxon>Mollusca</taxon>
        <taxon>Gastropoda</taxon>
        <taxon>Heterobranchia</taxon>
        <taxon>Euthyneura</taxon>
        <taxon>Panpulmonata</taxon>
        <taxon>Eupulmonata</taxon>
        <taxon>Stylommatophora</taxon>
        <taxon>Helicina</taxon>
        <taxon>Arionoidea</taxon>
        <taxon>Arionidae</taxon>
        <taxon>Arion</taxon>
    </lineage>
</organism>
<feature type="compositionally biased region" description="Basic and acidic residues" evidence="1">
    <location>
        <begin position="67"/>
        <end position="86"/>
    </location>
</feature>
<protein>
    <recommendedName>
        <fullName evidence="3">Gem-associated protein 8</fullName>
    </recommendedName>
</protein>
<feature type="compositionally biased region" description="Basic residues" evidence="1">
    <location>
        <begin position="330"/>
        <end position="344"/>
    </location>
</feature>
<evidence type="ECO:0000313" key="2">
    <source>
        <dbReference type="EMBL" id="CEK73849.1"/>
    </source>
</evidence>
<accession>A0A0B6ZYV1</accession>
<feature type="compositionally biased region" description="Polar residues" evidence="1">
    <location>
        <begin position="316"/>
        <end position="327"/>
    </location>
</feature>
<sequence length="445" mass="50880">MAEKGQTSSMTSVTEEDISAGSESDTTESSYSNVTSSLLSSTDTDDKLTPSLIKISISNTASAASRSSEHKKPQLARAEKTGKHHDALHEHKLQKDIKDFDEKHTSGNGVLLTNTDIPATNFVHPYGANPIPLKFARKEQKLRSDCSSHQIFNHCLIQPCVKHKLGGCEENLGMDDADNKLSTDCSDTSSRQRFGDRNNNNEFDVDSNEDNDVESVESEQERPFLPDLSSDRWHQAQCFDRYWSHYRFVMQWYNLHVHAVTALQTQMVGTWGYPQQWPFSQKPWQSQRENVGRTRQSKKSSRQRKSRRRSRRRSDSASYSTAEQNGVTRMRTKALVPRHSKKQSHKEEDGEELEMEITDDMLEFFTTSFKHKLERDKPGETDPISSAPTERPGVRRTVEMKELYGTGAPMIQAMETAMQMSFDRFLDRFQPSPWPNMPLKISFTK</sequence>